<dbReference type="Pfam" id="PF01322">
    <property type="entry name" value="Cytochrom_C_2"/>
    <property type="match status" value="1"/>
</dbReference>
<organism evidence="2 3">
    <name type="scientific">Posidoniimonas corsicana</name>
    <dbReference type="NCBI Taxonomy" id="1938618"/>
    <lineage>
        <taxon>Bacteria</taxon>
        <taxon>Pseudomonadati</taxon>
        <taxon>Planctomycetota</taxon>
        <taxon>Planctomycetia</taxon>
        <taxon>Pirellulales</taxon>
        <taxon>Lacipirellulaceae</taxon>
        <taxon>Posidoniimonas</taxon>
    </lineage>
</organism>
<comment type="caution">
    <text evidence="2">The sequence shown here is derived from an EMBL/GenBank/DDBJ whole genome shotgun (WGS) entry which is preliminary data.</text>
</comment>
<dbReference type="AlphaFoldDB" id="A0A5C5VJL9"/>
<dbReference type="SUPFAM" id="SSF47175">
    <property type="entry name" value="Cytochromes"/>
    <property type="match status" value="1"/>
</dbReference>
<keyword evidence="3" id="KW-1185">Reference proteome</keyword>
<gene>
    <name evidence="2" type="ORF">KOR34_28780</name>
</gene>
<dbReference type="RefSeq" id="WP_146565213.1">
    <property type="nucleotide sequence ID" value="NZ_SIHJ01000001.1"/>
</dbReference>
<feature type="region of interest" description="Disordered" evidence="1">
    <location>
        <begin position="58"/>
        <end position="82"/>
    </location>
</feature>
<name>A0A5C5VJL9_9BACT</name>
<dbReference type="OrthoDB" id="290618at2"/>
<dbReference type="Gene3D" id="1.20.120.10">
    <property type="entry name" value="Cytochrome c/b562"/>
    <property type="match status" value="1"/>
</dbReference>
<sequence>MKTIPVLTVTAWLTCQLATPAVAEPQTRRAKPPTFSASQRAIFFSDVQSVLVGPRPDFGQLAASRPQTGGPAADQESSEASEEWSRLVSTDAVETEIKRQAQRVAQATATATAFKGGGYRDARDAFSMLALAFRLAAEHNDDARWRDIAPGLSSLFARAAANCKVGTDGSYREAAARSQDLADLVRGGRPDAPAGEPDQLWSDLADRSPIMRRIEDAQQKRLGPLMGSSASFSRSAEDAAHEAQVLAFLSEVLTREEFIDAGDEEYDGYARAMRDAAADISRAADQGDYQSARDAYGRLNKACSDCHDLYRG</sequence>
<dbReference type="GO" id="GO:0022900">
    <property type="term" value="P:electron transport chain"/>
    <property type="evidence" value="ECO:0007669"/>
    <property type="project" value="InterPro"/>
</dbReference>
<dbReference type="EMBL" id="SIHJ01000001">
    <property type="protein sequence ID" value="TWT37912.1"/>
    <property type="molecule type" value="Genomic_DNA"/>
</dbReference>
<reference evidence="2 3" key="1">
    <citation type="submission" date="2019-02" db="EMBL/GenBank/DDBJ databases">
        <title>Deep-cultivation of Planctomycetes and their phenomic and genomic characterization uncovers novel biology.</title>
        <authorList>
            <person name="Wiegand S."/>
            <person name="Jogler M."/>
            <person name="Boedeker C."/>
            <person name="Pinto D."/>
            <person name="Vollmers J."/>
            <person name="Rivas-Marin E."/>
            <person name="Kohn T."/>
            <person name="Peeters S.H."/>
            <person name="Heuer A."/>
            <person name="Rast P."/>
            <person name="Oberbeckmann S."/>
            <person name="Bunk B."/>
            <person name="Jeske O."/>
            <person name="Meyerdierks A."/>
            <person name="Storesund J.E."/>
            <person name="Kallscheuer N."/>
            <person name="Luecker S."/>
            <person name="Lage O.M."/>
            <person name="Pohl T."/>
            <person name="Merkel B.J."/>
            <person name="Hornburger P."/>
            <person name="Mueller R.-W."/>
            <person name="Bruemmer F."/>
            <person name="Labrenz M."/>
            <person name="Spormann A.M."/>
            <person name="Op Den Camp H."/>
            <person name="Overmann J."/>
            <person name="Amann R."/>
            <person name="Jetten M.S.M."/>
            <person name="Mascher T."/>
            <person name="Medema M.H."/>
            <person name="Devos D.P."/>
            <person name="Kaster A.-K."/>
            <person name="Ovreas L."/>
            <person name="Rohde M."/>
            <person name="Galperin M.Y."/>
            <person name="Jogler C."/>
        </authorList>
    </citation>
    <scope>NUCLEOTIDE SEQUENCE [LARGE SCALE GENOMIC DNA]</scope>
    <source>
        <strain evidence="2 3">KOR34</strain>
    </source>
</reference>
<dbReference type="GO" id="GO:0005506">
    <property type="term" value="F:iron ion binding"/>
    <property type="evidence" value="ECO:0007669"/>
    <property type="project" value="InterPro"/>
</dbReference>
<proteinExistence type="predicted"/>
<dbReference type="Proteomes" id="UP000316714">
    <property type="component" value="Unassembled WGS sequence"/>
</dbReference>
<evidence type="ECO:0000256" key="1">
    <source>
        <dbReference type="SAM" id="MobiDB-lite"/>
    </source>
</evidence>
<dbReference type="GO" id="GO:0020037">
    <property type="term" value="F:heme binding"/>
    <property type="evidence" value="ECO:0007669"/>
    <property type="project" value="InterPro"/>
</dbReference>
<evidence type="ECO:0000313" key="2">
    <source>
        <dbReference type="EMBL" id="TWT37912.1"/>
    </source>
</evidence>
<dbReference type="GO" id="GO:0009055">
    <property type="term" value="F:electron transfer activity"/>
    <property type="evidence" value="ECO:0007669"/>
    <property type="project" value="InterPro"/>
</dbReference>
<accession>A0A5C5VJL9</accession>
<evidence type="ECO:0000313" key="3">
    <source>
        <dbReference type="Proteomes" id="UP000316714"/>
    </source>
</evidence>
<dbReference type="PROSITE" id="PS51009">
    <property type="entry name" value="CYTCII"/>
    <property type="match status" value="1"/>
</dbReference>
<protein>
    <submittedName>
        <fullName evidence="2">Cytochrome C</fullName>
    </submittedName>
</protein>
<dbReference type="InterPro" id="IPR010980">
    <property type="entry name" value="Cyt_c/b562"/>
</dbReference>
<dbReference type="InterPro" id="IPR002321">
    <property type="entry name" value="Cyt_c_II"/>
</dbReference>